<dbReference type="Proteomes" id="UP000255265">
    <property type="component" value="Unassembled WGS sequence"/>
</dbReference>
<evidence type="ECO:0000313" key="8">
    <source>
        <dbReference type="Proteomes" id="UP000255265"/>
    </source>
</evidence>
<comment type="similarity">
    <text evidence="1">Belongs to the membrane fusion protein (MFP) (TC 8.A.1) family.</text>
</comment>
<name>A0A370FE75_9BURK</name>
<feature type="domain" description="CusB-like beta-barrel" evidence="4">
    <location>
        <begin position="231"/>
        <end position="308"/>
    </location>
</feature>
<feature type="signal peptide" evidence="3">
    <location>
        <begin position="1"/>
        <end position="17"/>
    </location>
</feature>
<dbReference type="EMBL" id="QQAV01000007">
    <property type="protein sequence ID" value="RDI22687.1"/>
    <property type="molecule type" value="Genomic_DNA"/>
</dbReference>
<dbReference type="Pfam" id="PF25973">
    <property type="entry name" value="BSH_CzcB"/>
    <property type="match status" value="1"/>
</dbReference>
<dbReference type="InterPro" id="IPR051909">
    <property type="entry name" value="MFP_Cation_Efflux"/>
</dbReference>
<feature type="domain" description="CzcB-like C-terminal circularly permuted SH3-like" evidence="6">
    <location>
        <begin position="315"/>
        <end position="369"/>
    </location>
</feature>
<dbReference type="SUPFAM" id="SSF111369">
    <property type="entry name" value="HlyD-like secretion proteins"/>
    <property type="match status" value="1"/>
</dbReference>
<keyword evidence="2" id="KW-0813">Transport</keyword>
<dbReference type="FunFam" id="2.40.30.170:FF:000010">
    <property type="entry name" value="Efflux RND transporter periplasmic adaptor subunit"/>
    <property type="match status" value="1"/>
</dbReference>
<evidence type="ECO:0000259" key="5">
    <source>
        <dbReference type="Pfam" id="PF25973"/>
    </source>
</evidence>
<reference evidence="7 8" key="1">
    <citation type="submission" date="2018-07" db="EMBL/GenBank/DDBJ databases">
        <title>Genomic Encyclopedia of Type Strains, Phase IV (KMG-IV): sequencing the most valuable type-strain genomes for metagenomic binning, comparative biology and taxonomic classification.</title>
        <authorList>
            <person name="Goeker M."/>
        </authorList>
    </citation>
    <scope>NUCLEOTIDE SEQUENCE [LARGE SCALE GENOMIC DNA]</scope>
    <source>
        <strain evidence="7 8">DSM 21352</strain>
    </source>
</reference>
<feature type="chain" id="PRO_5016919871" evidence="3">
    <location>
        <begin position="18"/>
        <end position="375"/>
    </location>
</feature>
<sequence length="375" mass="39759">MKPIPALALLLCLATLAGCDAGRSAPTAQMQATPSDGARQHQDTLIRVPEGSPLRQALIVAAVAPQPFAPTLEAPGTIEAAPERLVKIVPPLAGRIVRLHHQLGDAVKAGDPLVTLDSPDLGAAYRDDAKAQAALLQARQDFERQQTLNQADIAAAKDLQAARQTLTAAESDARAARERLAQLGAPVDAASRREYVLRAPIAGRVVDMSGALGGYWNDTTASLMTVADISTVWLAASVHEKDIAALSVGQAVHIALDAYPGRQFEGKARYIGDLVDTDTRTVHVRVAIDNRERLFKPGMYAHATLEGPSQPALLIPATAVLQSGLATRVFVEQAPFQYESRLVVLGRSTDDKVEVVSGLKAGERIVVQGGVLLND</sequence>
<dbReference type="PANTHER" id="PTHR30097">
    <property type="entry name" value="CATION EFFLUX SYSTEM PROTEIN CUSB"/>
    <property type="match status" value="1"/>
</dbReference>
<dbReference type="STRING" id="433924.NS331_01925"/>
<evidence type="ECO:0000259" key="6">
    <source>
        <dbReference type="Pfam" id="PF25975"/>
    </source>
</evidence>
<evidence type="ECO:0000256" key="1">
    <source>
        <dbReference type="ARBA" id="ARBA00009477"/>
    </source>
</evidence>
<dbReference type="AlphaFoldDB" id="A0A370FE75"/>
<dbReference type="OrthoDB" id="9768185at2"/>
<dbReference type="RefSeq" id="WP_114803674.1">
    <property type="nucleotide sequence ID" value="NZ_QQAV01000007.1"/>
</dbReference>
<dbReference type="GO" id="GO:0022857">
    <property type="term" value="F:transmembrane transporter activity"/>
    <property type="evidence" value="ECO:0007669"/>
    <property type="project" value="InterPro"/>
</dbReference>
<dbReference type="PROSITE" id="PS51257">
    <property type="entry name" value="PROKAR_LIPOPROTEIN"/>
    <property type="match status" value="1"/>
</dbReference>
<dbReference type="NCBIfam" id="TIGR01730">
    <property type="entry name" value="RND_mfp"/>
    <property type="match status" value="1"/>
</dbReference>
<dbReference type="InterPro" id="IPR006143">
    <property type="entry name" value="RND_pump_MFP"/>
</dbReference>
<keyword evidence="8" id="KW-1185">Reference proteome</keyword>
<gene>
    <name evidence="7" type="ORF">DFR41_10790</name>
</gene>
<dbReference type="GO" id="GO:0016020">
    <property type="term" value="C:membrane"/>
    <property type="evidence" value="ECO:0007669"/>
    <property type="project" value="InterPro"/>
</dbReference>
<comment type="caution">
    <text evidence="7">The sequence shown here is derived from an EMBL/GenBank/DDBJ whole genome shotgun (WGS) entry which is preliminary data.</text>
</comment>
<dbReference type="Gene3D" id="2.40.420.20">
    <property type="match status" value="1"/>
</dbReference>
<dbReference type="Gene3D" id="2.40.50.100">
    <property type="match status" value="1"/>
</dbReference>
<organism evidence="7 8">
    <name type="scientific">Pseudacidovorax intermedius</name>
    <dbReference type="NCBI Taxonomy" id="433924"/>
    <lineage>
        <taxon>Bacteria</taxon>
        <taxon>Pseudomonadati</taxon>
        <taxon>Pseudomonadota</taxon>
        <taxon>Betaproteobacteria</taxon>
        <taxon>Burkholderiales</taxon>
        <taxon>Comamonadaceae</taxon>
        <taxon>Pseudacidovorax</taxon>
    </lineage>
</organism>
<accession>A0A370FE75</accession>
<evidence type="ECO:0000313" key="7">
    <source>
        <dbReference type="EMBL" id="RDI22687.1"/>
    </source>
</evidence>
<dbReference type="InterPro" id="IPR058792">
    <property type="entry name" value="Beta-barrel_RND_2"/>
</dbReference>
<protein>
    <submittedName>
        <fullName evidence="7">Cobalt-zinc-cadmium efflux system membrane fusion protein</fullName>
    </submittedName>
</protein>
<evidence type="ECO:0000256" key="2">
    <source>
        <dbReference type="ARBA" id="ARBA00022448"/>
    </source>
</evidence>
<dbReference type="InterPro" id="IPR058649">
    <property type="entry name" value="CzcB_C"/>
</dbReference>
<evidence type="ECO:0000259" key="4">
    <source>
        <dbReference type="Pfam" id="PF25954"/>
    </source>
</evidence>
<dbReference type="Gene3D" id="1.10.287.470">
    <property type="entry name" value="Helix hairpin bin"/>
    <property type="match status" value="1"/>
</dbReference>
<keyword evidence="3" id="KW-0732">Signal</keyword>
<dbReference type="Pfam" id="PF25954">
    <property type="entry name" value="Beta-barrel_RND_2"/>
    <property type="match status" value="1"/>
</dbReference>
<feature type="domain" description="CzcB-like barrel-sandwich hybrid" evidence="5">
    <location>
        <begin position="85"/>
        <end position="228"/>
    </location>
</feature>
<evidence type="ECO:0000256" key="3">
    <source>
        <dbReference type="SAM" id="SignalP"/>
    </source>
</evidence>
<dbReference type="Gene3D" id="2.40.30.170">
    <property type="match status" value="1"/>
</dbReference>
<dbReference type="Pfam" id="PF25975">
    <property type="entry name" value="CzcB_C"/>
    <property type="match status" value="1"/>
</dbReference>
<dbReference type="InterPro" id="IPR058647">
    <property type="entry name" value="BSH_CzcB-like"/>
</dbReference>
<proteinExistence type="inferred from homology"/>